<evidence type="ECO:0000313" key="1">
    <source>
        <dbReference type="EMBL" id="MFD1569549.1"/>
    </source>
</evidence>
<proteinExistence type="predicted"/>
<dbReference type="AlphaFoldDB" id="A0ABD6BWV0"/>
<name>A0ABD6BWV0_9EURY</name>
<reference evidence="1 2" key="1">
    <citation type="journal article" date="2019" name="Int. J. Syst. Evol. Microbiol.">
        <title>The Global Catalogue of Microorganisms (GCM) 10K type strain sequencing project: providing services to taxonomists for standard genome sequencing and annotation.</title>
        <authorList>
            <consortium name="The Broad Institute Genomics Platform"/>
            <consortium name="The Broad Institute Genome Sequencing Center for Infectious Disease"/>
            <person name="Wu L."/>
            <person name="Ma J."/>
        </authorList>
    </citation>
    <scope>NUCLEOTIDE SEQUENCE [LARGE SCALE GENOMIC DNA]</scope>
    <source>
        <strain evidence="1 2">CGMCC 1.12689</strain>
    </source>
</reference>
<protein>
    <submittedName>
        <fullName evidence="1">Uncharacterized protein</fullName>
    </submittedName>
</protein>
<dbReference type="RefSeq" id="WP_256417372.1">
    <property type="nucleotide sequence ID" value="NZ_JANHDL010000002.1"/>
</dbReference>
<organism evidence="1 2">
    <name type="scientific">Halorubrum laminariae</name>
    <dbReference type="NCBI Taxonomy" id="1433523"/>
    <lineage>
        <taxon>Archaea</taxon>
        <taxon>Methanobacteriati</taxon>
        <taxon>Methanobacteriota</taxon>
        <taxon>Stenosarchaea group</taxon>
        <taxon>Halobacteria</taxon>
        <taxon>Halobacteriales</taxon>
        <taxon>Haloferacaceae</taxon>
        <taxon>Halorubrum</taxon>
    </lineage>
</organism>
<gene>
    <name evidence="1" type="ORF">ACFR9T_02920</name>
</gene>
<evidence type="ECO:0000313" key="2">
    <source>
        <dbReference type="Proteomes" id="UP001597185"/>
    </source>
</evidence>
<comment type="caution">
    <text evidence="1">The sequence shown here is derived from an EMBL/GenBank/DDBJ whole genome shotgun (WGS) entry which is preliminary data.</text>
</comment>
<dbReference type="Proteomes" id="UP001597185">
    <property type="component" value="Unassembled WGS sequence"/>
</dbReference>
<dbReference type="EMBL" id="JBHUDB010000001">
    <property type="protein sequence ID" value="MFD1569549.1"/>
    <property type="molecule type" value="Genomic_DNA"/>
</dbReference>
<accession>A0ABD6BWV0</accession>
<sequence>MNTKDKLKKRVESTREKYEDLDAVSDLGDSLDIEYRVRHDGTINEIVLCEASGGPGIQVLLRKGVVKGVWSSARFSSPISNESLLDELFEHHRSLFQEMRFQGE</sequence>
<keyword evidence="2" id="KW-1185">Reference proteome</keyword>